<gene>
    <name evidence="2" type="ORF">US40_C0001G0065</name>
</gene>
<dbReference type="Proteomes" id="UP000034917">
    <property type="component" value="Unassembled WGS sequence"/>
</dbReference>
<evidence type="ECO:0000259" key="1">
    <source>
        <dbReference type="Pfam" id="PF16363"/>
    </source>
</evidence>
<feature type="domain" description="NAD(P)-binding" evidence="1">
    <location>
        <begin position="9"/>
        <end position="318"/>
    </location>
</feature>
<dbReference type="Gene3D" id="3.40.50.720">
    <property type="entry name" value="NAD(P)-binding Rossmann-like Domain"/>
    <property type="match status" value="1"/>
</dbReference>
<evidence type="ECO:0000313" key="2">
    <source>
        <dbReference type="EMBL" id="KKQ26716.1"/>
    </source>
</evidence>
<dbReference type="PANTHER" id="PTHR43000">
    <property type="entry name" value="DTDP-D-GLUCOSE 4,6-DEHYDRATASE-RELATED"/>
    <property type="match status" value="1"/>
</dbReference>
<dbReference type="EMBL" id="LBSV01000001">
    <property type="protein sequence ID" value="KKQ26716.1"/>
    <property type="molecule type" value="Genomic_DNA"/>
</dbReference>
<name>A0A0G0JEX5_9BACT</name>
<reference evidence="2 3" key="1">
    <citation type="journal article" date="2015" name="Nature">
        <title>rRNA introns, odd ribosomes, and small enigmatic genomes across a large radiation of phyla.</title>
        <authorList>
            <person name="Brown C.T."/>
            <person name="Hug L.A."/>
            <person name="Thomas B.C."/>
            <person name="Sharon I."/>
            <person name="Castelle C.J."/>
            <person name="Singh A."/>
            <person name="Wilkins M.J."/>
            <person name="Williams K.H."/>
            <person name="Banfield J.F."/>
        </authorList>
    </citation>
    <scope>NUCLEOTIDE SEQUENCE [LARGE SCALE GENOMIC DNA]</scope>
</reference>
<comment type="caution">
    <text evidence="2">The sequence shown here is derived from an EMBL/GenBank/DDBJ whole genome shotgun (WGS) entry which is preliminary data.</text>
</comment>
<sequence>MNIINKNVLVTGGAGFVGSHLVEELIKEKANVIVVDINFDKRSYLFSENLDKKSKVINLNICDYKKTLDLVKKYKIDFIFHLAAQALVDVAYNDPKGTLDNNILSTVNILEIVRTNKNIKGVIVASSDKAYGKLNKIKYVESDPLSGDHPYETSKSATDLITTTYIKTYKIPAVVTRFGNIYGEGDLNFSRIIPGIMKYLVKNPASAKASAGKSELRIRSNGRYVRDYLYVKDVVNGYLLLAENIDKVRGEAFNFGSKETLSVLRLIEVVEKVLGKKINYKILNIAKNEIPYQSLDYSKIKKALGWKPVSNIKLTVKKIFHWYQSLTL</sequence>
<accession>A0A0G0JEX5</accession>
<organism evidence="2 3">
    <name type="scientific">Candidatus Roizmanbacteria bacterium GW2011_GWC2_37_13</name>
    <dbReference type="NCBI Taxonomy" id="1618486"/>
    <lineage>
        <taxon>Bacteria</taxon>
        <taxon>Candidatus Roizmaniibacteriota</taxon>
    </lineage>
</organism>
<dbReference type="Pfam" id="PF16363">
    <property type="entry name" value="GDP_Man_Dehyd"/>
    <property type="match status" value="1"/>
</dbReference>
<dbReference type="SUPFAM" id="SSF51735">
    <property type="entry name" value="NAD(P)-binding Rossmann-fold domains"/>
    <property type="match status" value="1"/>
</dbReference>
<dbReference type="InterPro" id="IPR036291">
    <property type="entry name" value="NAD(P)-bd_dom_sf"/>
</dbReference>
<dbReference type="InterPro" id="IPR016040">
    <property type="entry name" value="NAD(P)-bd_dom"/>
</dbReference>
<protein>
    <submittedName>
        <fullName evidence="2">NAD-dependent epimerase/dehydratase</fullName>
    </submittedName>
</protein>
<evidence type="ECO:0000313" key="3">
    <source>
        <dbReference type="Proteomes" id="UP000034917"/>
    </source>
</evidence>
<proteinExistence type="predicted"/>
<dbReference type="AlphaFoldDB" id="A0A0G0JEX5"/>